<gene>
    <name evidence="2" type="ORF">QE367_002825</name>
</gene>
<reference evidence="2 3" key="1">
    <citation type="submission" date="2023-08" db="EMBL/GenBank/DDBJ databases">
        <title>Functional and genomic diversity of the sorghum phyllosphere microbiome.</title>
        <authorList>
            <person name="Shade A."/>
        </authorList>
    </citation>
    <scope>NUCLEOTIDE SEQUENCE [LARGE SCALE GENOMIC DNA]</scope>
    <source>
        <strain evidence="2 3">SORGH_AS_0919</strain>
    </source>
</reference>
<evidence type="ECO:0000256" key="1">
    <source>
        <dbReference type="SAM" id="MobiDB-lite"/>
    </source>
</evidence>
<dbReference type="EMBL" id="JAVIZA010000001">
    <property type="protein sequence ID" value="MDR6168621.1"/>
    <property type="molecule type" value="Genomic_DNA"/>
</dbReference>
<dbReference type="RefSeq" id="WP_309667556.1">
    <property type="nucleotide sequence ID" value="NZ_JAVIZA010000001.1"/>
</dbReference>
<organism evidence="2 3">
    <name type="scientific">Microbacterium paludicola</name>
    <dbReference type="NCBI Taxonomy" id="300019"/>
    <lineage>
        <taxon>Bacteria</taxon>
        <taxon>Bacillati</taxon>
        <taxon>Actinomycetota</taxon>
        <taxon>Actinomycetes</taxon>
        <taxon>Micrococcales</taxon>
        <taxon>Microbacteriaceae</taxon>
        <taxon>Microbacterium</taxon>
    </lineage>
</organism>
<comment type="caution">
    <text evidence="2">The sequence shown here is derived from an EMBL/GenBank/DDBJ whole genome shotgun (WGS) entry which is preliminary data.</text>
</comment>
<sequence length="40" mass="4161">MSRDDAKPSQAEGADPEHPDTGEAPEEATGHPSQAEGEDN</sequence>
<evidence type="ECO:0008006" key="4">
    <source>
        <dbReference type="Google" id="ProtNLM"/>
    </source>
</evidence>
<accession>A0ABU1I406</accession>
<keyword evidence="3" id="KW-1185">Reference proteome</keyword>
<evidence type="ECO:0000313" key="2">
    <source>
        <dbReference type="EMBL" id="MDR6168621.1"/>
    </source>
</evidence>
<protein>
    <recommendedName>
        <fullName evidence="4">Nucleotide exchange factor GrpE</fullName>
    </recommendedName>
</protein>
<name>A0ABU1I406_9MICO</name>
<feature type="region of interest" description="Disordered" evidence="1">
    <location>
        <begin position="1"/>
        <end position="40"/>
    </location>
</feature>
<proteinExistence type="predicted"/>
<evidence type="ECO:0000313" key="3">
    <source>
        <dbReference type="Proteomes" id="UP001260188"/>
    </source>
</evidence>
<dbReference type="Proteomes" id="UP001260188">
    <property type="component" value="Unassembled WGS sequence"/>
</dbReference>